<feature type="compositionally biased region" description="Basic and acidic residues" evidence="1">
    <location>
        <begin position="195"/>
        <end position="210"/>
    </location>
</feature>
<protein>
    <submittedName>
        <fullName evidence="2">Uncharacterized protein</fullName>
    </submittedName>
</protein>
<evidence type="ECO:0000313" key="2">
    <source>
        <dbReference type="EMBL" id="VDI59139.1"/>
    </source>
</evidence>
<accession>A0A8B6G605</accession>
<sequence>MSARYNIQKDDNVSIQHMEPNFICSDDSSYKFQLAMCSSDIQNKLLEFNNNCIKVTQVSVDEALIELTDLILSVAHSSLKKPKVTKTSHSKPKNKKNGLTKILGKTRQNLIRYARIYSKFPKDNFVRNHYYKRYREYNKLRKFKYKQHRQSILIQLEPLQENNPKLYWNLVKDLRDMRERDHKSSAVDPSTWTGEEEKVNGSENTDKSRLFPENMNV</sequence>
<gene>
    <name evidence="2" type="ORF">MGAL_10B008285</name>
</gene>
<comment type="caution">
    <text evidence="2">The sequence shown here is derived from an EMBL/GenBank/DDBJ whole genome shotgun (WGS) entry which is preliminary data.</text>
</comment>
<reference evidence="2" key="1">
    <citation type="submission" date="2018-11" db="EMBL/GenBank/DDBJ databases">
        <authorList>
            <person name="Alioto T."/>
            <person name="Alioto T."/>
        </authorList>
    </citation>
    <scope>NUCLEOTIDE SEQUENCE</scope>
</reference>
<dbReference type="EMBL" id="UYJE01007916">
    <property type="protein sequence ID" value="VDI59139.1"/>
    <property type="molecule type" value="Genomic_DNA"/>
</dbReference>
<dbReference type="AlphaFoldDB" id="A0A8B6G605"/>
<dbReference type="Proteomes" id="UP000596742">
    <property type="component" value="Unassembled WGS sequence"/>
</dbReference>
<keyword evidence="3" id="KW-1185">Reference proteome</keyword>
<evidence type="ECO:0000313" key="3">
    <source>
        <dbReference type="Proteomes" id="UP000596742"/>
    </source>
</evidence>
<name>A0A8B6G605_MYTGA</name>
<evidence type="ECO:0000256" key="1">
    <source>
        <dbReference type="SAM" id="MobiDB-lite"/>
    </source>
</evidence>
<proteinExistence type="predicted"/>
<organism evidence="2 3">
    <name type="scientific">Mytilus galloprovincialis</name>
    <name type="common">Mediterranean mussel</name>
    <dbReference type="NCBI Taxonomy" id="29158"/>
    <lineage>
        <taxon>Eukaryota</taxon>
        <taxon>Metazoa</taxon>
        <taxon>Spiralia</taxon>
        <taxon>Lophotrochozoa</taxon>
        <taxon>Mollusca</taxon>
        <taxon>Bivalvia</taxon>
        <taxon>Autobranchia</taxon>
        <taxon>Pteriomorphia</taxon>
        <taxon>Mytilida</taxon>
        <taxon>Mytiloidea</taxon>
        <taxon>Mytilidae</taxon>
        <taxon>Mytilinae</taxon>
        <taxon>Mytilus</taxon>
    </lineage>
</organism>
<feature type="region of interest" description="Disordered" evidence="1">
    <location>
        <begin position="180"/>
        <end position="217"/>
    </location>
</feature>